<evidence type="ECO:0000256" key="2">
    <source>
        <dbReference type="ARBA" id="ARBA00009450"/>
    </source>
</evidence>
<keyword evidence="6 15" id="KW-0812">Transmembrane</keyword>
<dbReference type="GO" id="GO:0009279">
    <property type="term" value="C:cell outer membrane"/>
    <property type="evidence" value="ECO:0007669"/>
    <property type="project" value="UniProtKB-SubCell"/>
</dbReference>
<dbReference type="EMBL" id="JAHESC010000011">
    <property type="protein sequence ID" value="MBT1686868.1"/>
    <property type="molecule type" value="Genomic_DNA"/>
</dbReference>
<keyword evidence="8" id="KW-0625">Polysaccharide transport</keyword>
<dbReference type="RefSeq" id="WP_254090103.1">
    <property type="nucleotide sequence ID" value="NZ_JAHESC010000011.1"/>
</dbReference>
<feature type="domain" description="SLBB" evidence="18">
    <location>
        <begin position="161"/>
        <end position="225"/>
    </location>
</feature>
<keyword evidence="3" id="KW-0813">Transport</keyword>
<evidence type="ECO:0000259" key="18">
    <source>
        <dbReference type="Pfam" id="PF22461"/>
    </source>
</evidence>
<feature type="domain" description="Polysaccharide export protein N-terminal" evidence="17">
    <location>
        <begin position="46"/>
        <end position="141"/>
    </location>
</feature>
<keyword evidence="5" id="KW-0762">Sugar transport</keyword>
<evidence type="ECO:0000256" key="13">
    <source>
        <dbReference type="ARBA" id="ARBA00023237"/>
    </source>
</evidence>
<keyword evidence="9" id="KW-0406">Ion transport</keyword>
<sequence length="259" mass="28983">MKRSSFFRSACFLAVLTMLASSCASYRQNIMFQTDQKDAVKAQANAAEKNYTIQRNDLLAIEFYTKNGERLVDPDRFLSKGLPVQNPTSIITTGEEVRSYLVNQEGLVKFPMIDTIRLEGLTLLQAEGVLQQTYTKFYTDMFIRLKFLNKRVVVLGAPGGQVIPLANENMRLTEVLALAKGIHNDAKAYNIRVLRGDTVMIADLSTFAGYLENNIVIHSNDIVYVEPIRRPLLEGLRDYGPILTVLTSVTTLVVVIIGL</sequence>
<dbReference type="GO" id="GO:0046930">
    <property type="term" value="C:pore complex"/>
    <property type="evidence" value="ECO:0007669"/>
    <property type="project" value="UniProtKB-KW"/>
</dbReference>
<keyword evidence="7 16" id="KW-0732">Signal</keyword>
<dbReference type="InterPro" id="IPR049712">
    <property type="entry name" value="Poly_export"/>
</dbReference>
<evidence type="ECO:0000256" key="1">
    <source>
        <dbReference type="ARBA" id="ARBA00004571"/>
    </source>
</evidence>
<keyword evidence="14" id="KW-0449">Lipoprotein</keyword>
<dbReference type="Pfam" id="PF22461">
    <property type="entry name" value="SLBB_2"/>
    <property type="match status" value="1"/>
</dbReference>
<keyword evidence="12" id="KW-0564">Palmitate</keyword>
<feature type="signal peptide" evidence="16">
    <location>
        <begin position="1"/>
        <end position="20"/>
    </location>
</feature>
<evidence type="ECO:0000256" key="12">
    <source>
        <dbReference type="ARBA" id="ARBA00023139"/>
    </source>
</evidence>
<dbReference type="GO" id="GO:0015159">
    <property type="term" value="F:polysaccharide transmembrane transporter activity"/>
    <property type="evidence" value="ECO:0007669"/>
    <property type="project" value="InterPro"/>
</dbReference>
<dbReference type="InterPro" id="IPR054765">
    <property type="entry name" value="SLBB_dom"/>
</dbReference>
<comment type="caution">
    <text evidence="19">The sequence shown here is derived from an EMBL/GenBank/DDBJ whole genome shotgun (WGS) entry which is preliminary data.</text>
</comment>
<evidence type="ECO:0000256" key="7">
    <source>
        <dbReference type="ARBA" id="ARBA00022729"/>
    </source>
</evidence>
<dbReference type="Gene3D" id="3.10.560.10">
    <property type="entry name" value="Outer membrane lipoprotein wza domain like"/>
    <property type="match status" value="1"/>
</dbReference>
<keyword evidence="13" id="KW-0998">Cell outer membrane</keyword>
<evidence type="ECO:0000313" key="20">
    <source>
        <dbReference type="Proteomes" id="UP001319180"/>
    </source>
</evidence>
<evidence type="ECO:0000256" key="11">
    <source>
        <dbReference type="ARBA" id="ARBA00023136"/>
    </source>
</evidence>
<comment type="subcellular location">
    <subcellularLocation>
        <location evidence="1">Cell outer membrane</location>
        <topology evidence="1">Multi-pass membrane protein</topology>
    </subcellularLocation>
</comment>
<keyword evidence="20" id="KW-1185">Reference proteome</keyword>
<feature type="chain" id="PRO_5042921890" evidence="16">
    <location>
        <begin position="21"/>
        <end position="259"/>
    </location>
</feature>
<dbReference type="InterPro" id="IPR003715">
    <property type="entry name" value="Poly_export_N"/>
</dbReference>
<dbReference type="AlphaFoldDB" id="A0AAP2D7G9"/>
<accession>A0AAP2D7G9</accession>
<keyword evidence="10" id="KW-0626">Porin</keyword>
<evidence type="ECO:0000313" key="19">
    <source>
        <dbReference type="EMBL" id="MBT1686868.1"/>
    </source>
</evidence>
<dbReference type="GO" id="GO:0006811">
    <property type="term" value="P:monoatomic ion transport"/>
    <property type="evidence" value="ECO:0007669"/>
    <property type="project" value="UniProtKB-KW"/>
</dbReference>
<dbReference type="PANTHER" id="PTHR33619:SF3">
    <property type="entry name" value="POLYSACCHARIDE EXPORT PROTEIN GFCE-RELATED"/>
    <property type="match status" value="1"/>
</dbReference>
<proteinExistence type="inferred from homology"/>
<dbReference type="Pfam" id="PF02563">
    <property type="entry name" value="Poly_export"/>
    <property type="match status" value="1"/>
</dbReference>
<dbReference type="PROSITE" id="PS51257">
    <property type="entry name" value="PROKAR_LIPOPROTEIN"/>
    <property type="match status" value="1"/>
</dbReference>
<feature type="transmembrane region" description="Helical" evidence="15">
    <location>
        <begin position="239"/>
        <end position="258"/>
    </location>
</feature>
<dbReference type="GO" id="GO:0015288">
    <property type="term" value="F:porin activity"/>
    <property type="evidence" value="ECO:0007669"/>
    <property type="project" value="UniProtKB-KW"/>
</dbReference>
<keyword evidence="4" id="KW-1134">Transmembrane beta strand</keyword>
<keyword evidence="11 15" id="KW-0472">Membrane</keyword>
<gene>
    <name evidence="19" type="ORF">KK078_09885</name>
</gene>
<evidence type="ECO:0000256" key="4">
    <source>
        <dbReference type="ARBA" id="ARBA00022452"/>
    </source>
</evidence>
<dbReference type="Proteomes" id="UP001319180">
    <property type="component" value="Unassembled WGS sequence"/>
</dbReference>
<evidence type="ECO:0000256" key="15">
    <source>
        <dbReference type="SAM" id="Phobius"/>
    </source>
</evidence>
<organism evidence="19 20">
    <name type="scientific">Dawidia soli</name>
    <dbReference type="NCBI Taxonomy" id="2782352"/>
    <lineage>
        <taxon>Bacteria</taxon>
        <taxon>Pseudomonadati</taxon>
        <taxon>Bacteroidota</taxon>
        <taxon>Cytophagia</taxon>
        <taxon>Cytophagales</taxon>
        <taxon>Chryseotaleaceae</taxon>
        <taxon>Dawidia</taxon>
    </lineage>
</organism>
<evidence type="ECO:0000256" key="3">
    <source>
        <dbReference type="ARBA" id="ARBA00022448"/>
    </source>
</evidence>
<evidence type="ECO:0000256" key="10">
    <source>
        <dbReference type="ARBA" id="ARBA00023114"/>
    </source>
</evidence>
<evidence type="ECO:0000256" key="9">
    <source>
        <dbReference type="ARBA" id="ARBA00023065"/>
    </source>
</evidence>
<dbReference type="PANTHER" id="PTHR33619">
    <property type="entry name" value="POLYSACCHARIDE EXPORT PROTEIN GFCE-RELATED"/>
    <property type="match status" value="1"/>
</dbReference>
<reference evidence="19 20" key="1">
    <citation type="submission" date="2021-05" db="EMBL/GenBank/DDBJ databases">
        <title>A Polyphasic approach of four new species of the genus Ohtaekwangia: Ohtaekwangia histidinii sp. nov., Ohtaekwangia cretensis sp. nov., Ohtaekwangia indiensis sp. nov., Ohtaekwangia reichenbachii sp. nov. from diverse environment.</title>
        <authorList>
            <person name="Octaviana S."/>
        </authorList>
    </citation>
    <scope>NUCLEOTIDE SEQUENCE [LARGE SCALE GENOMIC DNA]</scope>
    <source>
        <strain evidence="19 20">PWU37</strain>
    </source>
</reference>
<name>A0AAP2D7G9_9BACT</name>
<evidence type="ECO:0000256" key="14">
    <source>
        <dbReference type="ARBA" id="ARBA00023288"/>
    </source>
</evidence>
<dbReference type="Gene3D" id="3.30.1950.10">
    <property type="entry name" value="wza like domain"/>
    <property type="match status" value="1"/>
</dbReference>
<protein>
    <submittedName>
        <fullName evidence="19">Polysaccharide biosynthesis/export family protein</fullName>
    </submittedName>
</protein>
<evidence type="ECO:0000256" key="6">
    <source>
        <dbReference type="ARBA" id="ARBA00022692"/>
    </source>
</evidence>
<keyword evidence="15" id="KW-1133">Transmembrane helix</keyword>
<evidence type="ECO:0000259" key="17">
    <source>
        <dbReference type="Pfam" id="PF02563"/>
    </source>
</evidence>
<evidence type="ECO:0000256" key="8">
    <source>
        <dbReference type="ARBA" id="ARBA00023047"/>
    </source>
</evidence>
<evidence type="ECO:0000256" key="16">
    <source>
        <dbReference type="SAM" id="SignalP"/>
    </source>
</evidence>
<comment type="similarity">
    <text evidence="2">Belongs to the BexD/CtrA/VexA family.</text>
</comment>
<evidence type="ECO:0000256" key="5">
    <source>
        <dbReference type="ARBA" id="ARBA00022597"/>
    </source>
</evidence>